<name>A0A941J5Q9_9BACI</name>
<proteinExistence type="predicted"/>
<evidence type="ECO:0000259" key="1">
    <source>
        <dbReference type="Pfam" id="PF00005"/>
    </source>
</evidence>
<reference evidence="2" key="1">
    <citation type="submission" date="2021-04" db="EMBL/GenBank/DDBJ databases">
        <title>Whole genome sequencing of Enterococci isolates from hospitalized patients.</title>
        <authorList>
            <person name="Ogoti B.M."/>
            <person name="Onyambu F.G."/>
        </authorList>
    </citation>
    <scope>NUCLEOTIDE SEQUENCE</scope>
    <source>
        <strain evidence="2">242</strain>
    </source>
</reference>
<protein>
    <recommendedName>
        <fullName evidence="1">ABC transporter domain-containing protein</fullName>
    </recommendedName>
</protein>
<dbReference type="GO" id="GO:0005524">
    <property type="term" value="F:ATP binding"/>
    <property type="evidence" value="ECO:0007669"/>
    <property type="project" value="InterPro"/>
</dbReference>
<comment type="caution">
    <text evidence="2">The sequence shown here is derived from an EMBL/GenBank/DDBJ whole genome shotgun (WGS) entry which is preliminary data.</text>
</comment>
<evidence type="ECO:0000313" key="3">
    <source>
        <dbReference type="Proteomes" id="UP000680045"/>
    </source>
</evidence>
<sequence>MGANGAGKTTTLNIITGILDSEKERLK</sequence>
<dbReference type="AlphaFoldDB" id="A0A941J5Q9"/>
<gene>
    <name evidence="2" type="ORF">KEH51_17080</name>
</gene>
<dbReference type="SUPFAM" id="SSF52540">
    <property type="entry name" value="P-loop containing nucleoside triphosphate hydrolases"/>
    <property type="match status" value="1"/>
</dbReference>
<dbReference type="GO" id="GO:0016887">
    <property type="term" value="F:ATP hydrolysis activity"/>
    <property type="evidence" value="ECO:0007669"/>
    <property type="project" value="InterPro"/>
</dbReference>
<dbReference type="Gene3D" id="3.40.50.300">
    <property type="entry name" value="P-loop containing nucleotide triphosphate hydrolases"/>
    <property type="match status" value="1"/>
</dbReference>
<dbReference type="Proteomes" id="UP000680045">
    <property type="component" value="Unassembled WGS sequence"/>
</dbReference>
<dbReference type="InterPro" id="IPR003439">
    <property type="entry name" value="ABC_transporter-like_ATP-bd"/>
</dbReference>
<dbReference type="Pfam" id="PF00005">
    <property type="entry name" value="ABC_tran"/>
    <property type="match status" value="1"/>
</dbReference>
<feature type="domain" description="ABC transporter" evidence="1">
    <location>
        <begin position="1"/>
        <end position="26"/>
    </location>
</feature>
<organism evidence="2 3">
    <name type="scientific">Peribacillus frigoritolerans</name>
    <dbReference type="NCBI Taxonomy" id="450367"/>
    <lineage>
        <taxon>Bacteria</taxon>
        <taxon>Bacillati</taxon>
        <taxon>Bacillota</taxon>
        <taxon>Bacilli</taxon>
        <taxon>Bacillales</taxon>
        <taxon>Bacillaceae</taxon>
        <taxon>Peribacillus</taxon>
    </lineage>
</organism>
<dbReference type="EMBL" id="JAGTPW010000031">
    <property type="protein sequence ID" value="MBR8645272.1"/>
    <property type="molecule type" value="Genomic_DNA"/>
</dbReference>
<evidence type="ECO:0000313" key="2">
    <source>
        <dbReference type="EMBL" id="MBR8645272.1"/>
    </source>
</evidence>
<accession>A0A941J5Q9</accession>
<dbReference type="InterPro" id="IPR027417">
    <property type="entry name" value="P-loop_NTPase"/>
</dbReference>